<dbReference type="PROSITE" id="PS50011">
    <property type="entry name" value="PROTEIN_KINASE_DOM"/>
    <property type="match status" value="1"/>
</dbReference>
<dbReference type="InterPro" id="IPR017441">
    <property type="entry name" value="Protein_kinase_ATP_BS"/>
</dbReference>
<dbReference type="PANTHER" id="PTHR47634">
    <property type="entry name" value="PROTEIN KINASE DOMAIN-CONTAINING PROTEIN-RELATED"/>
    <property type="match status" value="1"/>
</dbReference>
<dbReference type="PANTHER" id="PTHR47634:SF9">
    <property type="entry name" value="PROTEIN KINASE DOMAIN-CONTAINING PROTEIN-RELATED"/>
    <property type="match status" value="1"/>
</dbReference>
<dbReference type="PROSITE" id="PS00107">
    <property type="entry name" value="PROTEIN_KINASE_ATP"/>
    <property type="match status" value="1"/>
</dbReference>
<evidence type="ECO:0000256" key="3">
    <source>
        <dbReference type="ARBA" id="ARBA00022679"/>
    </source>
</evidence>
<evidence type="ECO:0000256" key="2">
    <source>
        <dbReference type="ARBA" id="ARBA00022527"/>
    </source>
</evidence>
<evidence type="ECO:0000256" key="5">
    <source>
        <dbReference type="ARBA" id="ARBA00022777"/>
    </source>
</evidence>
<dbReference type="Gene3D" id="1.10.510.10">
    <property type="entry name" value="Transferase(Phosphotransferase) domain 1"/>
    <property type="match status" value="1"/>
</dbReference>
<evidence type="ECO:0000256" key="4">
    <source>
        <dbReference type="ARBA" id="ARBA00022741"/>
    </source>
</evidence>
<comment type="catalytic activity">
    <reaction evidence="8">
        <text>L-seryl-[protein] + ATP = O-phospho-L-seryl-[protein] + ADP + H(+)</text>
        <dbReference type="Rhea" id="RHEA:17989"/>
        <dbReference type="Rhea" id="RHEA-COMP:9863"/>
        <dbReference type="Rhea" id="RHEA-COMP:11604"/>
        <dbReference type="ChEBI" id="CHEBI:15378"/>
        <dbReference type="ChEBI" id="CHEBI:29999"/>
        <dbReference type="ChEBI" id="CHEBI:30616"/>
        <dbReference type="ChEBI" id="CHEBI:83421"/>
        <dbReference type="ChEBI" id="CHEBI:456216"/>
        <dbReference type="EC" id="2.7.11.1"/>
    </reaction>
</comment>
<dbReference type="VEuPathDB" id="FungiDB:ASPCADRAFT_509493"/>
<dbReference type="InterPro" id="IPR011009">
    <property type="entry name" value="Kinase-like_dom_sf"/>
</dbReference>
<sequence>MSLNPDQGHVEFLEEYHKGGFHPVHLGDLFHNNRYKVIAKIGNGTYSTVWLAEDQQADKEEVVLKIIEADETDITSELEILQFLTNVKLEHPGRKHVMTLLDHFYHTGPNGTHLGLVLPAMVTDLEEAFIRKRKSRPGMSELRRIAREMLQGVDFLHRMGIVHGDLHPGNIMIQNIMVTSTGTHYHRDGLTPVVTHPVAWDREVREDQAKVVPRYLVSSQRRTSQWTKEDLDGVEVVIGDLGGAQWSHKCHLRPVTPAVLRAPEMLGSGEFDSKADIWALGCSIFELATGKTLFLFDRWGVTEGEIRKRILDSIGRRVGADGRRGFATYLADQLPKDFGVENVNRLAEFLLLMLQIDPRRRRSADAMLRTPFIRDEC</sequence>
<comment type="catalytic activity">
    <reaction evidence="7">
        <text>L-threonyl-[protein] + ATP = O-phospho-L-threonyl-[protein] + ADP + H(+)</text>
        <dbReference type="Rhea" id="RHEA:46608"/>
        <dbReference type="Rhea" id="RHEA-COMP:11060"/>
        <dbReference type="Rhea" id="RHEA-COMP:11605"/>
        <dbReference type="ChEBI" id="CHEBI:15378"/>
        <dbReference type="ChEBI" id="CHEBI:30013"/>
        <dbReference type="ChEBI" id="CHEBI:30616"/>
        <dbReference type="ChEBI" id="CHEBI:61977"/>
        <dbReference type="ChEBI" id="CHEBI:456216"/>
        <dbReference type="EC" id="2.7.11.1"/>
    </reaction>
</comment>
<dbReference type="AlphaFoldDB" id="A0A1R3RDJ2"/>
<evidence type="ECO:0000256" key="8">
    <source>
        <dbReference type="ARBA" id="ARBA00048679"/>
    </source>
</evidence>
<dbReference type="STRING" id="602072.A0A1R3RDJ2"/>
<dbReference type="InterPro" id="IPR051334">
    <property type="entry name" value="SRPK"/>
</dbReference>
<feature type="binding site" evidence="9">
    <location>
        <position position="65"/>
    </location>
    <ligand>
        <name>ATP</name>
        <dbReference type="ChEBI" id="CHEBI:30616"/>
    </ligand>
</feature>
<dbReference type="SUPFAM" id="SSF56112">
    <property type="entry name" value="Protein kinase-like (PK-like)"/>
    <property type="match status" value="1"/>
</dbReference>
<dbReference type="EC" id="2.7.11.1" evidence="1"/>
<evidence type="ECO:0000256" key="6">
    <source>
        <dbReference type="ARBA" id="ARBA00022840"/>
    </source>
</evidence>
<feature type="domain" description="Protein kinase" evidence="10">
    <location>
        <begin position="35"/>
        <end position="373"/>
    </location>
</feature>
<evidence type="ECO:0000259" key="10">
    <source>
        <dbReference type="PROSITE" id="PS50011"/>
    </source>
</evidence>
<dbReference type="OMA" id="KLAYGQY"/>
<keyword evidence="5" id="KW-0418">Kinase</keyword>
<organism evidence="11 12">
    <name type="scientific">Aspergillus carbonarius (strain ITEM 5010)</name>
    <dbReference type="NCBI Taxonomy" id="602072"/>
    <lineage>
        <taxon>Eukaryota</taxon>
        <taxon>Fungi</taxon>
        <taxon>Dikarya</taxon>
        <taxon>Ascomycota</taxon>
        <taxon>Pezizomycotina</taxon>
        <taxon>Eurotiomycetes</taxon>
        <taxon>Eurotiomycetidae</taxon>
        <taxon>Eurotiales</taxon>
        <taxon>Aspergillaceae</taxon>
        <taxon>Aspergillus</taxon>
        <taxon>Aspergillus subgen. Circumdati</taxon>
    </lineage>
</organism>
<evidence type="ECO:0000256" key="1">
    <source>
        <dbReference type="ARBA" id="ARBA00012513"/>
    </source>
</evidence>
<keyword evidence="3" id="KW-0808">Transferase</keyword>
<keyword evidence="4 9" id="KW-0547">Nucleotide-binding</keyword>
<gene>
    <name evidence="11" type="ORF">ASPCADRAFT_509493</name>
</gene>
<keyword evidence="6 9" id="KW-0067">ATP-binding</keyword>
<evidence type="ECO:0000313" key="12">
    <source>
        <dbReference type="Proteomes" id="UP000188318"/>
    </source>
</evidence>
<name>A0A1R3RDJ2_ASPC5</name>
<dbReference type="GO" id="GO:0000245">
    <property type="term" value="P:spliceosomal complex assembly"/>
    <property type="evidence" value="ECO:0007669"/>
    <property type="project" value="TreeGrafter"/>
</dbReference>
<dbReference type="GO" id="GO:0050684">
    <property type="term" value="P:regulation of mRNA processing"/>
    <property type="evidence" value="ECO:0007669"/>
    <property type="project" value="TreeGrafter"/>
</dbReference>
<accession>A0A1R3RDJ2</accession>
<dbReference type="InterPro" id="IPR000719">
    <property type="entry name" value="Prot_kinase_dom"/>
</dbReference>
<dbReference type="GO" id="GO:0005524">
    <property type="term" value="F:ATP binding"/>
    <property type="evidence" value="ECO:0007669"/>
    <property type="project" value="UniProtKB-UniRule"/>
</dbReference>
<dbReference type="Pfam" id="PF00069">
    <property type="entry name" value="Pkinase"/>
    <property type="match status" value="2"/>
</dbReference>
<evidence type="ECO:0000256" key="7">
    <source>
        <dbReference type="ARBA" id="ARBA00047899"/>
    </source>
</evidence>
<evidence type="ECO:0000256" key="9">
    <source>
        <dbReference type="PROSITE-ProRule" id="PRU10141"/>
    </source>
</evidence>
<keyword evidence="12" id="KW-1185">Reference proteome</keyword>
<evidence type="ECO:0000313" key="11">
    <source>
        <dbReference type="EMBL" id="OOF92553.1"/>
    </source>
</evidence>
<dbReference type="OrthoDB" id="5979581at2759"/>
<dbReference type="Proteomes" id="UP000188318">
    <property type="component" value="Unassembled WGS sequence"/>
</dbReference>
<keyword evidence="2" id="KW-0723">Serine/threonine-protein kinase</keyword>
<proteinExistence type="predicted"/>
<dbReference type="GO" id="GO:0004674">
    <property type="term" value="F:protein serine/threonine kinase activity"/>
    <property type="evidence" value="ECO:0007669"/>
    <property type="project" value="UniProtKB-KW"/>
</dbReference>
<protein>
    <recommendedName>
        <fullName evidence="1">non-specific serine/threonine protein kinase</fullName>
        <ecNumber evidence="1">2.7.11.1</ecNumber>
    </recommendedName>
</protein>
<dbReference type="EMBL" id="KV907507">
    <property type="protein sequence ID" value="OOF92553.1"/>
    <property type="molecule type" value="Genomic_DNA"/>
</dbReference>
<dbReference type="Gene3D" id="3.30.200.20">
    <property type="entry name" value="Phosphorylase Kinase, domain 1"/>
    <property type="match status" value="1"/>
</dbReference>
<reference evidence="12" key="1">
    <citation type="journal article" date="2017" name="Genome Biol.">
        <title>Comparative genomics reveals high biological diversity and specific adaptations in the industrially and medically important fungal genus Aspergillus.</title>
        <authorList>
            <person name="de Vries R.P."/>
            <person name="Riley R."/>
            <person name="Wiebenga A."/>
            <person name="Aguilar-Osorio G."/>
            <person name="Amillis S."/>
            <person name="Uchima C.A."/>
            <person name="Anderluh G."/>
            <person name="Asadollahi M."/>
            <person name="Askin M."/>
            <person name="Barry K."/>
            <person name="Battaglia E."/>
            <person name="Bayram O."/>
            <person name="Benocci T."/>
            <person name="Braus-Stromeyer S.A."/>
            <person name="Caldana C."/>
            <person name="Canovas D."/>
            <person name="Cerqueira G.C."/>
            <person name="Chen F."/>
            <person name="Chen W."/>
            <person name="Choi C."/>
            <person name="Clum A."/>
            <person name="Dos Santos R.A."/>
            <person name="Damasio A.R."/>
            <person name="Diallinas G."/>
            <person name="Emri T."/>
            <person name="Fekete E."/>
            <person name="Flipphi M."/>
            <person name="Freyberg S."/>
            <person name="Gallo A."/>
            <person name="Gournas C."/>
            <person name="Habgood R."/>
            <person name="Hainaut M."/>
            <person name="Harispe M.L."/>
            <person name="Henrissat B."/>
            <person name="Hilden K.S."/>
            <person name="Hope R."/>
            <person name="Hossain A."/>
            <person name="Karabika E."/>
            <person name="Karaffa L."/>
            <person name="Karanyi Z."/>
            <person name="Krasevec N."/>
            <person name="Kuo A."/>
            <person name="Kusch H."/>
            <person name="LaButti K."/>
            <person name="Lagendijk E.L."/>
            <person name="Lapidus A."/>
            <person name="Levasseur A."/>
            <person name="Lindquist E."/>
            <person name="Lipzen A."/>
            <person name="Logrieco A.F."/>
            <person name="MacCabe A."/>
            <person name="Maekelae M.R."/>
            <person name="Malavazi I."/>
            <person name="Melin P."/>
            <person name="Meyer V."/>
            <person name="Mielnichuk N."/>
            <person name="Miskei M."/>
            <person name="Molnar A.P."/>
            <person name="Mule G."/>
            <person name="Ngan C.Y."/>
            <person name="Orejas M."/>
            <person name="Orosz E."/>
            <person name="Ouedraogo J.P."/>
            <person name="Overkamp K.M."/>
            <person name="Park H.-S."/>
            <person name="Perrone G."/>
            <person name="Piumi F."/>
            <person name="Punt P.J."/>
            <person name="Ram A.F."/>
            <person name="Ramon A."/>
            <person name="Rauscher S."/>
            <person name="Record E."/>
            <person name="Riano-Pachon D.M."/>
            <person name="Robert V."/>
            <person name="Roehrig J."/>
            <person name="Ruller R."/>
            <person name="Salamov A."/>
            <person name="Salih N.S."/>
            <person name="Samson R.A."/>
            <person name="Sandor E."/>
            <person name="Sanguinetti M."/>
            <person name="Schuetze T."/>
            <person name="Sepcic K."/>
            <person name="Shelest E."/>
            <person name="Sherlock G."/>
            <person name="Sophianopoulou V."/>
            <person name="Squina F.M."/>
            <person name="Sun H."/>
            <person name="Susca A."/>
            <person name="Todd R.B."/>
            <person name="Tsang A."/>
            <person name="Unkles S.E."/>
            <person name="van de Wiele N."/>
            <person name="van Rossen-Uffink D."/>
            <person name="Oliveira J.V."/>
            <person name="Vesth T.C."/>
            <person name="Visser J."/>
            <person name="Yu J.-H."/>
            <person name="Zhou M."/>
            <person name="Andersen M.R."/>
            <person name="Archer D.B."/>
            <person name="Baker S.E."/>
            <person name="Benoit I."/>
            <person name="Brakhage A.A."/>
            <person name="Braus G.H."/>
            <person name="Fischer R."/>
            <person name="Frisvad J.C."/>
            <person name="Goldman G.H."/>
            <person name="Houbraken J."/>
            <person name="Oakley B."/>
            <person name="Pocsi I."/>
            <person name="Scazzocchio C."/>
            <person name="Seiboth B."/>
            <person name="vanKuyk P.A."/>
            <person name="Wortman J."/>
            <person name="Dyer P.S."/>
            <person name="Grigoriev I.V."/>
        </authorList>
    </citation>
    <scope>NUCLEOTIDE SEQUENCE [LARGE SCALE GENOMIC DNA]</scope>
    <source>
        <strain evidence="12">ITEM 5010</strain>
    </source>
</reference>